<accession>A0A561QRM4</accession>
<dbReference type="GO" id="GO:0005992">
    <property type="term" value="P:trehalose biosynthetic process"/>
    <property type="evidence" value="ECO:0007669"/>
    <property type="project" value="UniProtKB-UniPathway"/>
</dbReference>
<keyword evidence="4" id="KW-0460">Magnesium</keyword>
<dbReference type="AlphaFoldDB" id="A0A561QRM4"/>
<sequence>MAKLRPKSGGMNVESNSETDVTTSPAERILSELKLNPENWALFLDIDGTLIDLAETPDGIVVPESLPRDLHRLSELLGGRLALVTGRALPYADRLFSPCRFPIAGLHGAERRSPSGRIERIEPGAEFERIKRALETEARDWPGVLIEDKGLAVAAHYRQAPNQKDAVETAMVRYLGQAGADFTLQRGKMVVEIRPSRASKGDALRAFLEEAPFAGAKPIAIGDDVTDEAMFKVANELGGSSIRIAENASGTEAQAILPSAARLREIIAALAASAQ</sequence>
<comment type="caution">
    <text evidence="6">The sequence shown here is derived from an EMBL/GenBank/DDBJ whole genome shotgun (WGS) entry which is preliminary data.</text>
</comment>
<dbReference type="EC" id="3.1.3.12" evidence="4"/>
<dbReference type="InterPro" id="IPR036412">
    <property type="entry name" value="HAD-like_sf"/>
</dbReference>
<dbReference type="SUPFAM" id="SSF56784">
    <property type="entry name" value="HAD-like"/>
    <property type="match status" value="1"/>
</dbReference>
<reference evidence="6 7" key="1">
    <citation type="submission" date="2019-06" db="EMBL/GenBank/DDBJ databases">
        <title>Sorghum-associated microbial communities from plants grown in Nebraska, USA.</title>
        <authorList>
            <person name="Schachtman D."/>
        </authorList>
    </citation>
    <scope>NUCLEOTIDE SEQUENCE [LARGE SCALE GENOMIC DNA]</scope>
    <source>
        <strain evidence="6 7">1225</strain>
    </source>
</reference>
<proteinExistence type="inferred from homology"/>
<dbReference type="NCBIfam" id="TIGR01484">
    <property type="entry name" value="HAD-SF-IIB"/>
    <property type="match status" value="1"/>
</dbReference>
<comment type="function">
    <text evidence="4">Removes the phosphate from trehalose 6-phosphate to produce free trehalose.</text>
</comment>
<evidence type="ECO:0000313" key="7">
    <source>
        <dbReference type="Proteomes" id="UP000320653"/>
    </source>
</evidence>
<comment type="pathway">
    <text evidence="1 4">Glycan biosynthesis; trehalose biosynthesis.</text>
</comment>
<evidence type="ECO:0000313" key="6">
    <source>
        <dbReference type="EMBL" id="TWF53040.1"/>
    </source>
</evidence>
<evidence type="ECO:0000256" key="3">
    <source>
        <dbReference type="ARBA" id="ARBA00022801"/>
    </source>
</evidence>
<feature type="compositionally biased region" description="Polar residues" evidence="5">
    <location>
        <begin position="13"/>
        <end position="24"/>
    </location>
</feature>
<dbReference type="NCBIfam" id="TIGR00685">
    <property type="entry name" value="T6PP"/>
    <property type="match status" value="1"/>
</dbReference>
<keyword evidence="3 4" id="KW-0378">Hydrolase</keyword>
<dbReference type="Gene3D" id="3.30.70.1020">
    <property type="entry name" value="Trehalose-6-phosphate phosphatase related protein, domain 2"/>
    <property type="match status" value="1"/>
</dbReference>
<dbReference type="PANTHER" id="PTHR43768">
    <property type="entry name" value="TREHALOSE 6-PHOSPHATE PHOSPHATASE"/>
    <property type="match status" value="1"/>
</dbReference>
<dbReference type="Proteomes" id="UP000320653">
    <property type="component" value="Unassembled WGS sequence"/>
</dbReference>
<dbReference type="PANTHER" id="PTHR43768:SF3">
    <property type="entry name" value="TREHALOSE 6-PHOSPHATE PHOSPHATASE"/>
    <property type="match status" value="1"/>
</dbReference>
<dbReference type="InterPro" id="IPR044651">
    <property type="entry name" value="OTSB-like"/>
</dbReference>
<dbReference type="GO" id="GO:0046872">
    <property type="term" value="F:metal ion binding"/>
    <property type="evidence" value="ECO:0007669"/>
    <property type="project" value="UniProtKB-KW"/>
</dbReference>
<evidence type="ECO:0000256" key="2">
    <source>
        <dbReference type="ARBA" id="ARBA00008770"/>
    </source>
</evidence>
<keyword evidence="4" id="KW-0479">Metal-binding</keyword>
<organism evidence="6 7">
    <name type="scientific">Neorhizobium alkalisoli</name>
    <dbReference type="NCBI Taxonomy" id="528178"/>
    <lineage>
        <taxon>Bacteria</taxon>
        <taxon>Pseudomonadati</taxon>
        <taxon>Pseudomonadota</taxon>
        <taxon>Alphaproteobacteria</taxon>
        <taxon>Hyphomicrobiales</taxon>
        <taxon>Rhizobiaceae</taxon>
        <taxon>Rhizobium/Agrobacterium group</taxon>
        <taxon>Neorhizobium</taxon>
    </lineage>
</organism>
<dbReference type="InterPro" id="IPR006379">
    <property type="entry name" value="HAD-SF_hydro_IIB"/>
</dbReference>
<dbReference type="InterPro" id="IPR023214">
    <property type="entry name" value="HAD_sf"/>
</dbReference>
<protein>
    <recommendedName>
        <fullName evidence="4">Trehalose 6-phosphate phosphatase</fullName>
        <ecNumber evidence="4">3.1.3.12</ecNumber>
    </recommendedName>
</protein>
<keyword evidence="7" id="KW-1185">Reference proteome</keyword>
<dbReference type="UniPathway" id="UPA00299"/>
<dbReference type="CDD" id="cd01627">
    <property type="entry name" value="HAD_TPP"/>
    <property type="match status" value="1"/>
</dbReference>
<evidence type="ECO:0000256" key="4">
    <source>
        <dbReference type="RuleBase" id="RU361117"/>
    </source>
</evidence>
<evidence type="ECO:0000256" key="5">
    <source>
        <dbReference type="SAM" id="MobiDB-lite"/>
    </source>
</evidence>
<comment type="cofactor">
    <cofactor evidence="4">
        <name>Mg(2+)</name>
        <dbReference type="ChEBI" id="CHEBI:18420"/>
    </cofactor>
</comment>
<feature type="region of interest" description="Disordered" evidence="5">
    <location>
        <begin position="1"/>
        <end position="24"/>
    </location>
</feature>
<comment type="catalytic activity">
    <reaction evidence="4">
        <text>alpha,alpha-trehalose 6-phosphate + H2O = alpha,alpha-trehalose + phosphate</text>
        <dbReference type="Rhea" id="RHEA:23420"/>
        <dbReference type="ChEBI" id="CHEBI:15377"/>
        <dbReference type="ChEBI" id="CHEBI:16551"/>
        <dbReference type="ChEBI" id="CHEBI:43474"/>
        <dbReference type="ChEBI" id="CHEBI:58429"/>
        <dbReference type="EC" id="3.1.3.12"/>
    </reaction>
</comment>
<evidence type="ECO:0000256" key="1">
    <source>
        <dbReference type="ARBA" id="ARBA00005199"/>
    </source>
</evidence>
<dbReference type="Pfam" id="PF02358">
    <property type="entry name" value="Trehalose_PPase"/>
    <property type="match status" value="1"/>
</dbReference>
<dbReference type="InterPro" id="IPR003337">
    <property type="entry name" value="Trehalose_PPase"/>
</dbReference>
<comment type="similarity">
    <text evidence="2 4">Belongs to the trehalose phosphatase family.</text>
</comment>
<dbReference type="Gene3D" id="3.40.50.1000">
    <property type="entry name" value="HAD superfamily/HAD-like"/>
    <property type="match status" value="1"/>
</dbReference>
<name>A0A561QRM4_9HYPH</name>
<dbReference type="GO" id="GO:0004805">
    <property type="term" value="F:trehalose-phosphatase activity"/>
    <property type="evidence" value="ECO:0007669"/>
    <property type="project" value="UniProtKB-EC"/>
</dbReference>
<dbReference type="EMBL" id="VIWP01000004">
    <property type="protein sequence ID" value="TWF53040.1"/>
    <property type="molecule type" value="Genomic_DNA"/>
</dbReference>
<gene>
    <name evidence="6" type="ORF">FHW37_104311</name>
</gene>